<reference evidence="1 2" key="1">
    <citation type="journal article" date="2018" name="Arch. Virol.">
        <title>Genomic characterization and phylogenetic analysis of the novel Pseudomonas phage PPSC2.</title>
        <authorList>
            <person name="Wu X."/>
            <person name="Wu Y."/>
            <person name="Tang Y."/>
            <person name="Gan B."/>
        </authorList>
    </citation>
    <scope>NUCLEOTIDE SEQUENCE [LARGE SCALE GENOMIC DNA]</scope>
</reference>
<gene>
    <name evidence="1" type="ORF">PPSC2_157</name>
</gene>
<accession>A0A2R2YB11</accession>
<dbReference type="EMBL" id="MF893340">
    <property type="protein sequence ID" value="ATN92920.1"/>
    <property type="molecule type" value="Genomic_DNA"/>
</dbReference>
<evidence type="ECO:0000313" key="1">
    <source>
        <dbReference type="EMBL" id="ATN92920.1"/>
    </source>
</evidence>
<dbReference type="Proteomes" id="UP000244827">
    <property type="component" value="Segment"/>
</dbReference>
<evidence type="ECO:0000313" key="2">
    <source>
        <dbReference type="Proteomes" id="UP000244827"/>
    </source>
</evidence>
<proteinExistence type="predicted"/>
<sequence length="68" mass="7803">MKVLELIRQLIDLHKAHGNIPVILQSDQEGNYYEYARGAERTFYEDGSTSDCREEAGEDAREVIVVYP</sequence>
<organism evidence="1 2">
    <name type="scientific">Pseudomonas phage PPSC2</name>
    <dbReference type="NCBI Taxonomy" id="2041350"/>
    <lineage>
        <taxon>Viruses</taxon>
        <taxon>Duplodnaviria</taxon>
        <taxon>Heunggongvirae</taxon>
        <taxon>Uroviricota</taxon>
        <taxon>Caudoviricetes</taxon>
        <taxon>Vandenendeviridae</taxon>
        <taxon>Gorskivirinae</taxon>
        <taxon>Shenlongvirus</taxon>
        <taxon>Shenlongvirus PPSC2</taxon>
    </lineage>
</organism>
<keyword evidence="2" id="KW-1185">Reference proteome</keyword>
<protein>
    <submittedName>
        <fullName evidence="1">Uncharacterized protein</fullName>
    </submittedName>
</protein>
<name>A0A2R2YB11_9CAUD</name>